<dbReference type="AlphaFoldDB" id="A0A8J5SKE3"/>
<keyword evidence="2" id="KW-1185">Reference proteome</keyword>
<comment type="caution">
    <text evidence="1">The sequence shown here is derived from an EMBL/GenBank/DDBJ whole genome shotgun (WGS) entry which is preliminary data.</text>
</comment>
<dbReference type="Proteomes" id="UP000729402">
    <property type="component" value="Unassembled WGS sequence"/>
</dbReference>
<dbReference type="EMBL" id="JAAALK010000283">
    <property type="protein sequence ID" value="KAG8074473.1"/>
    <property type="molecule type" value="Genomic_DNA"/>
</dbReference>
<reference evidence="1" key="1">
    <citation type="journal article" date="2021" name="bioRxiv">
        <title>Whole Genome Assembly and Annotation of Northern Wild Rice, Zizania palustris L., Supports a Whole Genome Duplication in the Zizania Genus.</title>
        <authorList>
            <person name="Haas M."/>
            <person name="Kono T."/>
            <person name="Macchietto M."/>
            <person name="Millas R."/>
            <person name="McGilp L."/>
            <person name="Shao M."/>
            <person name="Duquette J."/>
            <person name="Hirsch C.N."/>
            <person name="Kimball J."/>
        </authorList>
    </citation>
    <scope>NUCLEOTIDE SEQUENCE</scope>
    <source>
        <tissue evidence="1">Fresh leaf tissue</tissue>
    </source>
</reference>
<reference evidence="1" key="2">
    <citation type="submission" date="2021-02" db="EMBL/GenBank/DDBJ databases">
        <authorList>
            <person name="Kimball J.A."/>
            <person name="Haas M.W."/>
            <person name="Macchietto M."/>
            <person name="Kono T."/>
            <person name="Duquette J."/>
            <person name="Shao M."/>
        </authorList>
    </citation>
    <scope>NUCLEOTIDE SEQUENCE</scope>
    <source>
        <tissue evidence="1">Fresh leaf tissue</tissue>
    </source>
</reference>
<organism evidence="1 2">
    <name type="scientific">Zizania palustris</name>
    <name type="common">Northern wild rice</name>
    <dbReference type="NCBI Taxonomy" id="103762"/>
    <lineage>
        <taxon>Eukaryota</taxon>
        <taxon>Viridiplantae</taxon>
        <taxon>Streptophyta</taxon>
        <taxon>Embryophyta</taxon>
        <taxon>Tracheophyta</taxon>
        <taxon>Spermatophyta</taxon>
        <taxon>Magnoliopsida</taxon>
        <taxon>Liliopsida</taxon>
        <taxon>Poales</taxon>
        <taxon>Poaceae</taxon>
        <taxon>BOP clade</taxon>
        <taxon>Oryzoideae</taxon>
        <taxon>Oryzeae</taxon>
        <taxon>Zizaniinae</taxon>
        <taxon>Zizania</taxon>
    </lineage>
</organism>
<evidence type="ECO:0000313" key="2">
    <source>
        <dbReference type="Proteomes" id="UP000729402"/>
    </source>
</evidence>
<accession>A0A8J5SKE3</accession>
<protein>
    <submittedName>
        <fullName evidence="1">Uncharacterized protein</fullName>
    </submittedName>
</protein>
<sequence length="90" mass="10372">MDCSLDLLAEDAGEEKAPVGKKPRAEKRLPASKCNYTSVTLARRREKDARRSWKRRVNLHQITSRQRPAFPSTAAVDDTYIRRCDTKVRK</sequence>
<proteinExistence type="predicted"/>
<name>A0A8J5SKE3_ZIZPA</name>
<evidence type="ECO:0000313" key="1">
    <source>
        <dbReference type="EMBL" id="KAG8074473.1"/>
    </source>
</evidence>
<gene>
    <name evidence="1" type="ORF">GUJ93_ZPchr0006g45693</name>
</gene>